<name>A0A8J4DRX3_9ACTN</name>
<dbReference type="AlphaFoldDB" id="A0A8J4DRX3"/>
<evidence type="ECO:0000259" key="1">
    <source>
        <dbReference type="Pfam" id="PF21806"/>
    </source>
</evidence>
<reference evidence="2" key="1">
    <citation type="submission" date="2021-01" db="EMBL/GenBank/DDBJ databases">
        <title>Whole genome shotgun sequence of Virgisporangium aliadipatigenens NBRC 105644.</title>
        <authorList>
            <person name="Komaki H."/>
            <person name="Tamura T."/>
        </authorList>
    </citation>
    <scope>NUCLEOTIDE SEQUENCE</scope>
    <source>
        <strain evidence="2">NBRC 105644</strain>
    </source>
</reference>
<dbReference type="Proteomes" id="UP000619260">
    <property type="component" value="Unassembled WGS sequence"/>
</dbReference>
<evidence type="ECO:0000313" key="2">
    <source>
        <dbReference type="EMBL" id="GIJ47561.1"/>
    </source>
</evidence>
<gene>
    <name evidence="2" type="ORF">Val02_44470</name>
</gene>
<dbReference type="RefSeq" id="WP_203901060.1">
    <property type="nucleotide sequence ID" value="NZ_BOPF01000015.1"/>
</dbReference>
<dbReference type="InterPro" id="IPR049244">
    <property type="entry name" value="DUF6879"/>
</dbReference>
<protein>
    <recommendedName>
        <fullName evidence="1">DUF6879 domain-containing protein</fullName>
    </recommendedName>
</protein>
<proteinExistence type="predicted"/>
<dbReference type="EMBL" id="BOPF01000015">
    <property type="protein sequence ID" value="GIJ47561.1"/>
    <property type="molecule type" value="Genomic_DNA"/>
</dbReference>
<evidence type="ECO:0000313" key="3">
    <source>
        <dbReference type="Proteomes" id="UP000619260"/>
    </source>
</evidence>
<accession>A0A8J4DRX3</accession>
<organism evidence="2 3">
    <name type="scientific">Virgisporangium aliadipatigenens</name>
    <dbReference type="NCBI Taxonomy" id="741659"/>
    <lineage>
        <taxon>Bacteria</taxon>
        <taxon>Bacillati</taxon>
        <taxon>Actinomycetota</taxon>
        <taxon>Actinomycetes</taxon>
        <taxon>Micromonosporales</taxon>
        <taxon>Micromonosporaceae</taxon>
        <taxon>Virgisporangium</taxon>
    </lineage>
</organism>
<comment type="caution">
    <text evidence="2">The sequence shown here is derived from an EMBL/GenBank/DDBJ whole genome shotgun (WGS) entry which is preliminary data.</text>
</comment>
<dbReference type="Pfam" id="PF21806">
    <property type="entry name" value="DUF6879"/>
    <property type="match status" value="1"/>
</dbReference>
<sequence length="174" mass="19327">MNTDELMARYRDFTTEAARLETLQTYVVPGDEERQEAFRQGRPLSFRPGKAASLELIAGAVATGKRIGRIHVVDRPLSDYVRYEFAAYDENIRAGESVLITDRAADPALASLTHDFVLFDGYTDHALVVWYDYTPEGLLIGYRKGSPEDIAVASAALELARRHAVPLADFTTST</sequence>
<keyword evidence="3" id="KW-1185">Reference proteome</keyword>
<feature type="domain" description="DUF6879" evidence="1">
    <location>
        <begin position="5"/>
        <end position="171"/>
    </location>
</feature>